<sequence length="238" mass="26621">MTNTEVDVSSALPRSRESVAEHAVEGPFVYAHVQRTNRKAAVDAHRPAEMAGLFHPEVWPLAKHRSARRTPFYSVTVPVCVPSVQPDEALAMKSSPRALPSCWRAFLDRASQWERQRIARLQTLRLQVVEGAVKECTFHSHLSPDACSCRTCGCSKSRAESHITCPSATKERKKRSAPPCIEPLVAALAMFEGEMEELRETLRHLYHVCALPTYVSYGSDLMVRYQAMRIASAFLGRS</sequence>
<protein>
    <submittedName>
        <fullName evidence="1">Uncharacterized protein</fullName>
    </submittedName>
</protein>
<comment type="caution">
    <text evidence="1">The sequence shown here is derived from an EMBL/GenBank/DDBJ whole genome shotgun (WGS) entry which is preliminary data.</text>
</comment>
<accession>A0A836H9A5</accession>
<evidence type="ECO:0000313" key="2">
    <source>
        <dbReference type="Proteomes" id="UP000673552"/>
    </source>
</evidence>
<dbReference type="Proteomes" id="UP000673552">
    <property type="component" value="Unassembled WGS sequence"/>
</dbReference>
<keyword evidence="2" id="KW-1185">Reference proteome</keyword>
<dbReference type="RefSeq" id="XP_067179730.1">
    <property type="nucleotide sequence ID" value="XM_067323095.1"/>
</dbReference>
<proteinExistence type="predicted"/>
<evidence type="ECO:0000313" key="1">
    <source>
        <dbReference type="EMBL" id="KAG5481937.1"/>
    </source>
</evidence>
<organism evidence="1 2">
    <name type="scientific">Leishmania martiniquensis</name>
    <dbReference type="NCBI Taxonomy" id="1580590"/>
    <lineage>
        <taxon>Eukaryota</taxon>
        <taxon>Discoba</taxon>
        <taxon>Euglenozoa</taxon>
        <taxon>Kinetoplastea</taxon>
        <taxon>Metakinetoplastina</taxon>
        <taxon>Trypanosomatida</taxon>
        <taxon>Trypanosomatidae</taxon>
        <taxon>Leishmaniinae</taxon>
        <taxon>Leishmania</taxon>
    </lineage>
</organism>
<dbReference type="EMBL" id="JAFEUZ010000016">
    <property type="protein sequence ID" value="KAG5481937.1"/>
    <property type="molecule type" value="Genomic_DNA"/>
</dbReference>
<gene>
    <name evidence="1" type="ORF">LSCM1_05647</name>
</gene>
<reference evidence="2" key="2">
    <citation type="journal article" date="2021" name="Sci. Data">
        <title>Chromosome-scale genome sequencing, assembly and annotation of six genomes from subfamily Leishmaniinae.</title>
        <authorList>
            <person name="Almutairi H."/>
            <person name="Urbaniak M.D."/>
            <person name="Bates M.D."/>
            <person name="Jariyapan N."/>
            <person name="Kwakye-Nuako G."/>
            <person name="Thomaz Soccol V."/>
            <person name="Al-Salem W.S."/>
            <person name="Dillon R.J."/>
            <person name="Bates P.A."/>
            <person name="Gatherer D."/>
        </authorList>
    </citation>
    <scope>NUCLEOTIDE SEQUENCE [LARGE SCALE GENOMIC DNA]</scope>
</reference>
<reference evidence="2" key="1">
    <citation type="journal article" date="2021" name="Microbiol. Resour. Announc.">
        <title>LGAAP: Leishmaniinae Genome Assembly and Annotation Pipeline.</title>
        <authorList>
            <person name="Almutairi H."/>
            <person name="Urbaniak M.D."/>
            <person name="Bates M.D."/>
            <person name="Jariyapan N."/>
            <person name="Kwakye-Nuako G."/>
            <person name="Thomaz-Soccol V."/>
            <person name="Al-Salem W.S."/>
            <person name="Dillon R.J."/>
            <person name="Bates P.A."/>
            <person name="Gatherer D."/>
        </authorList>
    </citation>
    <scope>NUCLEOTIDE SEQUENCE [LARGE SCALE GENOMIC DNA]</scope>
</reference>
<dbReference type="OrthoDB" id="264630at2759"/>
<name>A0A836H9A5_9TRYP</name>
<dbReference type="AlphaFoldDB" id="A0A836H9A5"/>
<dbReference type="KEGG" id="lmat:92515607"/>
<dbReference type="GeneID" id="92515607"/>